<dbReference type="Pfam" id="PF07460">
    <property type="entry name" value="NUMOD3"/>
    <property type="match status" value="1"/>
</dbReference>
<dbReference type="EMBL" id="LAZR01065654">
    <property type="protein sequence ID" value="KKK55106.1"/>
    <property type="molecule type" value="Genomic_DNA"/>
</dbReference>
<dbReference type="AlphaFoldDB" id="A0A0F8Z4U7"/>
<protein>
    <recommendedName>
        <fullName evidence="1">Nuclease associated modular domain-containing protein</fullName>
    </recommendedName>
</protein>
<feature type="non-terminal residue" evidence="2">
    <location>
        <position position="164"/>
    </location>
</feature>
<evidence type="ECO:0000313" key="2">
    <source>
        <dbReference type="EMBL" id="KKK55106.1"/>
    </source>
</evidence>
<name>A0A0F8Z4U7_9ZZZZ</name>
<proteinExistence type="predicted"/>
<gene>
    <name evidence="2" type="ORF">LCGC14_3077910</name>
</gene>
<feature type="domain" description="Nuclease associated modular" evidence="1">
    <location>
        <begin position="105"/>
        <end position="121"/>
    </location>
</feature>
<dbReference type="SMART" id="SM00496">
    <property type="entry name" value="IENR2"/>
    <property type="match status" value="2"/>
</dbReference>
<comment type="caution">
    <text evidence="2">The sequence shown here is derived from an EMBL/GenBank/DDBJ whole genome shotgun (WGS) entry which is preliminary data.</text>
</comment>
<sequence>MPANHNIPHTAETKEKIRLAKLDKPIKWGELPEDEIVTRLLNTRATTRSIASEYGCSDSTIKLVLRKHTTKEQRLEIRNHKQGLSKRGRKNPTLKEWRKTHDVWTGRKHTDETKSKMSQAKIGKKHLLSRRIEQSARLQGIVSTEWIGFATSISERLKSSSEYK</sequence>
<reference evidence="2" key="1">
    <citation type="journal article" date="2015" name="Nature">
        <title>Complex archaea that bridge the gap between prokaryotes and eukaryotes.</title>
        <authorList>
            <person name="Spang A."/>
            <person name="Saw J.H."/>
            <person name="Jorgensen S.L."/>
            <person name="Zaremba-Niedzwiedzka K."/>
            <person name="Martijn J."/>
            <person name="Lind A.E."/>
            <person name="van Eijk R."/>
            <person name="Schleper C."/>
            <person name="Guy L."/>
            <person name="Ettema T.J."/>
        </authorList>
    </citation>
    <scope>NUCLEOTIDE SEQUENCE</scope>
</reference>
<accession>A0A0F8Z4U7</accession>
<dbReference type="InterPro" id="IPR003611">
    <property type="entry name" value="NUMOD3"/>
</dbReference>
<dbReference type="GO" id="GO:0003677">
    <property type="term" value="F:DNA binding"/>
    <property type="evidence" value="ECO:0007669"/>
    <property type="project" value="InterPro"/>
</dbReference>
<dbReference type="SUPFAM" id="SSF64496">
    <property type="entry name" value="DNA-binding domain of intron-encoded endonucleases"/>
    <property type="match status" value="1"/>
</dbReference>
<organism evidence="2">
    <name type="scientific">marine sediment metagenome</name>
    <dbReference type="NCBI Taxonomy" id="412755"/>
    <lineage>
        <taxon>unclassified sequences</taxon>
        <taxon>metagenomes</taxon>
        <taxon>ecological metagenomes</taxon>
    </lineage>
</organism>
<evidence type="ECO:0000259" key="1">
    <source>
        <dbReference type="SMART" id="SM00496"/>
    </source>
</evidence>
<feature type="domain" description="Nuclease associated modular" evidence="1">
    <location>
        <begin position="5"/>
        <end position="21"/>
    </location>
</feature>